<organism evidence="2 3">
    <name type="scientific">Candidatus Woesebacteria bacterium RBG_13_36_22</name>
    <dbReference type="NCBI Taxonomy" id="1802478"/>
    <lineage>
        <taxon>Bacteria</taxon>
        <taxon>Candidatus Woeseibacteriota</taxon>
    </lineage>
</organism>
<feature type="region of interest" description="Disordered" evidence="1">
    <location>
        <begin position="1"/>
        <end position="21"/>
    </location>
</feature>
<evidence type="ECO:0000313" key="3">
    <source>
        <dbReference type="Proteomes" id="UP000176939"/>
    </source>
</evidence>
<name>A0A1F7WZC0_9BACT</name>
<dbReference type="AlphaFoldDB" id="A0A1F7WZC0"/>
<proteinExistence type="predicted"/>
<comment type="caution">
    <text evidence="2">The sequence shown here is derived from an EMBL/GenBank/DDBJ whole genome shotgun (WGS) entry which is preliminary data.</text>
</comment>
<dbReference type="EMBL" id="MGFQ01000055">
    <property type="protein sequence ID" value="OGM08184.1"/>
    <property type="molecule type" value="Genomic_DNA"/>
</dbReference>
<accession>A0A1F7WZC0</accession>
<feature type="region of interest" description="Disordered" evidence="1">
    <location>
        <begin position="51"/>
        <end position="76"/>
    </location>
</feature>
<evidence type="ECO:0000313" key="2">
    <source>
        <dbReference type="EMBL" id="OGM08184.1"/>
    </source>
</evidence>
<gene>
    <name evidence="2" type="ORF">A2Z67_06230</name>
</gene>
<feature type="compositionally biased region" description="Basic and acidic residues" evidence="1">
    <location>
        <begin position="62"/>
        <end position="76"/>
    </location>
</feature>
<dbReference type="Proteomes" id="UP000176939">
    <property type="component" value="Unassembled WGS sequence"/>
</dbReference>
<protein>
    <recommendedName>
        <fullName evidence="4">LysM domain-containing protein</fullName>
    </recommendedName>
</protein>
<evidence type="ECO:0008006" key="4">
    <source>
        <dbReference type="Google" id="ProtNLM"/>
    </source>
</evidence>
<sequence>MSLKIPYSLPPEKQASKSQVNQDEFESIMSIVGDEDLGVEGGAIDETAQLEKAKERARKTEKKSGDKELTLFDEARSRASDGNANYTIKYHTLQKGEDLRQAALKEYENADGWVLLAAVNNIINPSSDREVYAGRQLLVI</sequence>
<reference evidence="2 3" key="1">
    <citation type="journal article" date="2016" name="Nat. Commun.">
        <title>Thousands of microbial genomes shed light on interconnected biogeochemical processes in an aquifer system.</title>
        <authorList>
            <person name="Anantharaman K."/>
            <person name="Brown C.T."/>
            <person name="Hug L.A."/>
            <person name="Sharon I."/>
            <person name="Castelle C.J."/>
            <person name="Probst A.J."/>
            <person name="Thomas B.C."/>
            <person name="Singh A."/>
            <person name="Wilkins M.J."/>
            <person name="Karaoz U."/>
            <person name="Brodie E.L."/>
            <person name="Williams K.H."/>
            <person name="Hubbard S.S."/>
            <person name="Banfield J.F."/>
        </authorList>
    </citation>
    <scope>NUCLEOTIDE SEQUENCE [LARGE SCALE GENOMIC DNA]</scope>
</reference>
<evidence type="ECO:0000256" key="1">
    <source>
        <dbReference type="SAM" id="MobiDB-lite"/>
    </source>
</evidence>